<comment type="cofactor">
    <cofactor evidence="1">
        <name>Zn(2+)</name>
        <dbReference type="ChEBI" id="CHEBI:29105"/>
    </cofactor>
</comment>
<proteinExistence type="inferred from homology"/>
<dbReference type="GO" id="GO:0009168">
    <property type="term" value="P:purine ribonucleoside monophosphate biosynthetic process"/>
    <property type="evidence" value="ECO:0007669"/>
    <property type="project" value="InterPro"/>
</dbReference>
<dbReference type="GO" id="GO:0046872">
    <property type="term" value="F:metal ion binding"/>
    <property type="evidence" value="ECO:0007669"/>
    <property type="project" value="UniProtKB-KW"/>
</dbReference>
<dbReference type="RefSeq" id="WP_168150060.1">
    <property type="nucleotide sequence ID" value="NZ_JAAVXB010000021.1"/>
</dbReference>
<dbReference type="Proteomes" id="UP000653472">
    <property type="component" value="Unassembled WGS sequence"/>
</dbReference>
<dbReference type="InterPro" id="IPR032466">
    <property type="entry name" value="Metal_Hydrolase"/>
</dbReference>
<sequence>MTMPSPDDATLHAFVMAMPKAELHVHIEGTMEPELYLDIAARNGIATPYADAEAVRQRLRDAHDLPSFIGIYEELIAAIRSAQDFRDLAMAFFAKAQSQGVVYAEVFFDPQLHLERGIPLAAIFGGLARARIEAEQTLGFKARYIMCFLRDRSADDALKVLRDSAPWRDEFIGIGLDNPEVDGFPDKFAAVFDEARGMGLRLTTHCDVGQPNTVAHHWGALDVLKVERIDHGLNVLDDPKLIDAVRERRIGLTAAPTLFYTEIPGRMEYRAGAIKQLLEHGLLVSLNSDDPGMKRSLYIGDLMLRAARTVGLSRDMLVQLARNSFVTAWLSDEERDAYLAQLETCDTAGA</sequence>
<gene>
    <name evidence="7" type="primary">add</name>
    <name evidence="7" type="ORF">G7Y82_20795</name>
</gene>
<dbReference type="Pfam" id="PF00962">
    <property type="entry name" value="A_deaminase"/>
    <property type="match status" value="1"/>
</dbReference>
<evidence type="ECO:0000256" key="1">
    <source>
        <dbReference type="ARBA" id="ARBA00001947"/>
    </source>
</evidence>
<keyword evidence="5" id="KW-0862">Zinc</keyword>
<dbReference type="AlphaFoldDB" id="A0A969WCL5"/>
<dbReference type="PANTHER" id="PTHR43114:SF6">
    <property type="entry name" value="ADENINE DEAMINASE"/>
    <property type="match status" value="1"/>
</dbReference>
<dbReference type="InterPro" id="IPR006330">
    <property type="entry name" value="Ado/ade_deaminase"/>
</dbReference>
<evidence type="ECO:0000256" key="3">
    <source>
        <dbReference type="ARBA" id="ARBA00022723"/>
    </source>
</evidence>
<feature type="domain" description="Adenosine deaminase" evidence="6">
    <location>
        <begin position="19"/>
        <end position="342"/>
    </location>
</feature>
<keyword evidence="8" id="KW-1185">Reference proteome</keyword>
<dbReference type="SUPFAM" id="SSF51556">
    <property type="entry name" value="Metallo-dependent hydrolases"/>
    <property type="match status" value="1"/>
</dbReference>
<reference evidence="7" key="1">
    <citation type="submission" date="2020-03" db="EMBL/GenBank/DDBJ databases">
        <title>Solimonas marina sp. nov., isolated from deep seawater of the Pacific Ocean.</title>
        <authorList>
            <person name="Liu X."/>
            <person name="Lai Q."/>
            <person name="Sun F."/>
            <person name="Gai Y."/>
            <person name="Li G."/>
            <person name="Shao Z."/>
        </authorList>
    </citation>
    <scope>NUCLEOTIDE SEQUENCE</scope>
    <source>
        <strain evidence="7">C16B3</strain>
    </source>
</reference>
<evidence type="ECO:0000256" key="5">
    <source>
        <dbReference type="ARBA" id="ARBA00022833"/>
    </source>
</evidence>
<evidence type="ECO:0000313" key="7">
    <source>
        <dbReference type="EMBL" id="NKF24752.1"/>
    </source>
</evidence>
<keyword evidence="4 7" id="KW-0378">Hydrolase</keyword>
<comment type="caution">
    <text evidence="7">The sequence shown here is derived from an EMBL/GenBank/DDBJ whole genome shotgun (WGS) entry which is preliminary data.</text>
</comment>
<protein>
    <submittedName>
        <fullName evidence="7">Adenosine deaminase</fullName>
        <ecNumber evidence="7">3.5.4.4</ecNumber>
    </submittedName>
</protein>
<organism evidence="7 8">
    <name type="scientific">Solimonas marina</name>
    <dbReference type="NCBI Taxonomy" id="2714601"/>
    <lineage>
        <taxon>Bacteria</taxon>
        <taxon>Pseudomonadati</taxon>
        <taxon>Pseudomonadota</taxon>
        <taxon>Gammaproteobacteria</taxon>
        <taxon>Nevskiales</taxon>
        <taxon>Nevskiaceae</taxon>
        <taxon>Solimonas</taxon>
    </lineage>
</organism>
<dbReference type="GO" id="GO:0000034">
    <property type="term" value="F:adenine deaminase activity"/>
    <property type="evidence" value="ECO:0007669"/>
    <property type="project" value="TreeGrafter"/>
</dbReference>
<dbReference type="PANTHER" id="PTHR43114">
    <property type="entry name" value="ADENINE DEAMINASE"/>
    <property type="match status" value="1"/>
</dbReference>
<dbReference type="InterPro" id="IPR001365">
    <property type="entry name" value="A_deaminase_dom"/>
</dbReference>
<dbReference type="EC" id="3.5.4.4" evidence="7"/>
<dbReference type="NCBIfam" id="TIGR01430">
    <property type="entry name" value="aden_deam"/>
    <property type="match status" value="1"/>
</dbReference>
<dbReference type="GO" id="GO:0043103">
    <property type="term" value="P:hypoxanthine salvage"/>
    <property type="evidence" value="ECO:0007669"/>
    <property type="project" value="TreeGrafter"/>
</dbReference>
<dbReference type="GO" id="GO:0005829">
    <property type="term" value="C:cytosol"/>
    <property type="evidence" value="ECO:0007669"/>
    <property type="project" value="TreeGrafter"/>
</dbReference>
<accession>A0A969WCL5</accession>
<evidence type="ECO:0000256" key="4">
    <source>
        <dbReference type="ARBA" id="ARBA00022801"/>
    </source>
</evidence>
<dbReference type="InterPro" id="IPR006650">
    <property type="entry name" value="A/AMP_deam_AS"/>
</dbReference>
<dbReference type="EMBL" id="JAAVXB010000021">
    <property type="protein sequence ID" value="NKF24752.1"/>
    <property type="molecule type" value="Genomic_DNA"/>
</dbReference>
<dbReference type="PROSITE" id="PS00485">
    <property type="entry name" value="A_DEAMINASE"/>
    <property type="match status" value="1"/>
</dbReference>
<evidence type="ECO:0000256" key="2">
    <source>
        <dbReference type="ARBA" id="ARBA00006676"/>
    </source>
</evidence>
<name>A0A969WCL5_9GAMM</name>
<comment type="similarity">
    <text evidence="2">Belongs to the metallo-dependent hydrolases superfamily. Adenosine and AMP deaminases family.</text>
</comment>
<keyword evidence="3" id="KW-0479">Metal-binding</keyword>
<dbReference type="Gene3D" id="3.20.20.140">
    <property type="entry name" value="Metal-dependent hydrolases"/>
    <property type="match status" value="1"/>
</dbReference>
<dbReference type="GO" id="GO:0006146">
    <property type="term" value="P:adenine catabolic process"/>
    <property type="evidence" value="ECO:0007669"/>
    <property type="project" value="TreeGrafter"/>
</dbReference>
<evidence type="ECO:0000313" key="8">
    <source>
        <dbReference type="Proteomes" id="UP000653472"/>
    </source>
</evidence>
<evidence type="ECO:0000259" key="6">
    <source>
        <dbReference type="Pfam" id="PF00962"/>
    </source>
</evidence>